<dbReference type="Pfam" id="PF18803">
    <property type="entry name" value="CxC2"/>
    <property type="match status" value="1"/>
</dbReference>
<evidence type="ECO:0000313" key="2">
    <source>
        <dbReference type="EMBL" id="KAG1795422.1"/>
    </source>
</evidence>
<evidence type="ECO:0000313" key="3">
    <source>
        <dbReference type="Proteomes" id="UP000719766"/>
    </source>
</evidence>
<gene>
    <name evidence="2" type="ORF">HD556DRAFT_1431709</name>
</gene>
<dbReference type="RefSeq" id="XP_041161295.1">
    <property type="nucleotide sequence ID" value="XM_041305041.1"/>
</dbReference>
<dbReference type="OrthoDB" id="3214502at2759"/>
<accession>A0A9P7DIU9</accession>
<dbReference type="GeneID" id="64598805"/>
<reference evidence="2" key="1">
    <citation type="journal article" date="2020" name="New Phytol.">
        <title>Comparative genomics reveals dynamic genome evolution in host specialist ectomycorrhizal fungi.</title>
        <authorList>
            <person name="Lofgren L.A."/>
            <person name="Nguyen N.H."/>
            <person name="Vilgalys R."/>
            <person name="Ruytinx J."/>
            <person name="Liao H.L."/>
            <person name="Branco S."/>
            <person name="Kuo A."/>
            <person name="LaButti K."/>
            <person name="Lipzen A."/>
            <person name="Andreopoulos W."/>
            <person name="Pangilinan J."/>
            <person name="Riley R."/>
            <person name="Hundley H."/>
            <person name="Na H."/>
            <person name="Barry K."/>
            <person name="Grigoriev I.V."/>
            <person name="Stajich J.E."/>
            <person name="Kennedy P.G."/>
        </authorList>
    </citation>
    <scope>NUCLEOTIDE SEQUENCE</scope>
    <source>
        <strain evidence="2">S12</strain>
    </source>
</reference>
<dbReference type="PANTHER" id="PTHR33096">
    <property type="entry name" value="CXC2 DOMAIN-CONTAINING PROTEIN"/>
    <property type="match status" value="1"/>
</dbReference>
<dbReference type="InterPro" id="IPR041457">
    <property type="entry name" value="CxC2_KDZ-assoc"/>
</dbReference>
<name>A0A9P7DIU9_9AGAM</name>
<dbReference type="AlphaFoldDB" id="A0A9P7DIU9"/>
<organism evidence="2 3">
    <name type="scientific">Suillus plorans</name>
    <dbReference type="NCBI Taxonomy" id="116603"/>
    <lineage>
        <taxon>Eukaryota</taxon>
        <taxon>Fungi</taxon>
        <taxon>Dikarya</taxon>
        <taxon>Basidiomycota</taxon>
        <taxon>Agaricomycotina</taxon>
        <taxon>Agaricomycetes</taxon>
        <taxon>Agaricomycetidae</taxon>
        <taxon>Boletales</taxon>
        <taxon>Suillineae</taxon>
        <taxon>Suillaceae</taxon>
        <taxon>Suillus</taxon>
    </lineage>
</organism>
<dbReference type="Pfam" id="PF18758">
    <property type="entry name" value="KDZ"/>
    <property type="match status" value="1"/>
</dbReference>
<protein>
    <recommendedName>
        <fullName evidence="1">CxC2-like cysteine cluster KDZ transposase-associated domain-containing protein</fullName>
    </recommendedName>
</protein>
<feature type="domain" description="CxC2-like cysteine cluster KDZ transposase-associated" evidence="1">
    <location>
        <begin position="79"/>
        <end position="185"/>
    </location>
</feature>
<dbReference type="InterPro" id="IPR040521">
    <property type="entry name" value="KDZ"/>
</dbReference>
<proteinExistence type="predicted"/>
<dbReference type="PANTHER" id="PTHR33096:SF1">
    <property type="entry name" value="CXC1-LIKE CYSTEINE CLUSTER ASSOCIATED WITH KDZ TRANSPOSASES DOMAIN-CONTAINING PROTEIN"/>
    <property type="match status" value="1"/>
</dbReference>
<evidence type="ECO:0000259" key="1">
    <source>
        <dbReference type="Pfam" id="PF18803"/>
    </source>
</evidence>
<comment type="caution">
    <text evidence="2">The sequence shown here is derived from an EMBL/GenBank/DDBJ whole genome shotgun (WGS) entry which is preliminary data.</text>
</comment>
<keyword evidence="3" id="KW-1185">Reference proteome</keyword>
<sequence>MDDRDHFLLELLRLEGRGNFLHQEACRGSAGCMNAPEFRCEDCLGTELYCKACTVERHIENPTHRIEYWNSQHFEDTNLRDLGLQVQLGHPPGERCCNPSLVHNDFVVLDINGVHNITLHFCECQTAQSRTTQLLRMRWFPATTLDPKTTTTFRLLHHFHVLSFESKASTFEYWQTLARLTNNTGVNPPKDRYNALLRMVKEWRNLTLLKRSGRGHDPGGVAATQHGACAVLCPACPHPGKNLPNGWEDTPFEERWKYSLFLAIDANFRLARKNVSSDKADPGLNKGWAYFVEEGAFKKFLHDTGKQPQEKSSCASHNAVNLAETKNSRGLAATGAGTVDCSRHNMKRPCGVGDLQKGERYINMDYLFFSTLQYSKDVVTLNVSYDIACQWSKNIWDRMATYPCQMHVERSTKEFVFLVPKFHLPAHVAFCQVTYSHNLIKGMGRTDGEAPERGWANINPVATSTREMGPGSRRDTLDDHFGDFNWKKVTNFHISLFQKLVAAIPQRDQHLIDFNDFNDTLVAERPEEVARWKQAIEGWEADRSQTNPFEVTTTTMSLAAVRLRLSQKEAEDLEHGLNYSLHTKVSPSVLVSSGIEIEDHQRRLEREYAALGAHATDLQLTKLQERSNALQRKIEQWCKVQVLYMPTVVRVRASDTASTVSSREEKPYEVKLWLPSQLKRASNEFCEERLCRYEWELRQAQAFDALDDLRRHLRLRSHLFKFKDNQLRGQRANTRAAGVLAKVDLSIKTDAERYRRAWTALVILGDILQEHSWRDDLLKLEPEHVRGMSDGHVGQSEALRVEWCKSRARSHHWTEEVELLQEEMRRVCTFFNWHAAWWMDQANRRTGLDAAELEGLAAYARRQAVLQIMMRDNCLRKWRAVPAASLPPAVAAP</sequence>
<dbReference type="Proteomes" id="UP000719766">
    <property type="component" value="Unassembled WGS sequence"/>
</dbReference>
<dbReference type="EMBL" id="JABBWE010000022">
    <property type="protein sequence ID" value="KAG1795422.1"/>
    <property type="molecule type" value="Genomic_DNA"/>
</dbReference>